<feature type="domain" description="RHS protein conserved region" evidence="3">
    <location>
        <begin position="1169"/>
        <end position="1201"/>
    </location>
</feature>
<evidence type="ECO:0000313" key="6">
    <source>
        <dbReference type="EMBL" id="UNV83966.1"/>
    </source>
</evidence>
<dbReference type="InterPro" id="IPR006530">
    <property type="entry name" value="YD"/>
</dbReference>
<feature type="compositionally biased region" description="Acidic residues" evidence="2">
    <location>
        <begin position="217"/>
        <end position="228"/>
    </location>
</feature>
<dbReference type="NCBIfam" id="TIGR01643">
    <property type="entry name" value="YD_repeat_2x"/>
    <property type="match status" value="6"/>
</dbReference>
<evidence type="ECO:0000256" key="1">
    <source>
        <dbReference type="ARBA" id="ARBA00022737"/>
    </source>
</evidence>
<keyword evidence="1" id="KW-0677">Repeat</keyword>
<dbReference type="Pfam" id="PF20148">
    <property type="entry name" value="DUF6531"/>
    <property type="match status" value="1"/>
</dbReference>
<feature type="compositionally biased region" description="Basic residues" evidence="2">
    <location>
        <begin position="1282"/>
        <end position="1297"/>
    </location>
</feature>
<dbReference type="InterPro" id="IPR001826">
    <property type="entry name" value="RHS"/>
</dbReference>
<evidence type="ECO:0000313" key="7">
    <source>
        <dbReference type="Proteomes" id="UP000829455"/>
    </source>
</evidence>
<dbReference type="NCBIfam" id="TIGR03696">
    <property type="entry name" value="Rhs_assc_core"/>
    <property type="match status" value="1"/>
</dbReference>
<reference evidence="6 7" key="1">
    <citation type="submission" date="2022-03" db="EMBL/GenBank/DDBJ databases">
        <title>Genome sequencing of Neisseria macacae.</title>
        <authorList>
            <person name="Baek M.-G."/>
        </authorList>
    </citation>
    <scope>NUCLEOTIDE SEQUENCE [LARGE SCALE GENOMIC DNA]</scope>
    <source>
        <strain evidence="6 7">ATCC 33926</strain>
    </source>
</reference>
<evidence type="ECO:0000259" key="4">
    <source>
        <dbReference type="Pfam" id="PF20148"/>
    </source>
</evidence>
<evidence type="ECO:0000259" key="3">
    <source>
        <dbReference type="Pfam" id="PF03527"/>
    </source>
</evidence>
<dbReference type="Pfam" id="PF05593">
    <property type="entry name" value="RHS_repeat"/>
    <property type="match status" value="1"/>
</dbReference>
<dbReference type="PANTHER" id="PTHR32305:SF15">
    <property type="entry name" value="PROTEIN RHSA-RELATED"/>
    <property type="match status" value="1"/>
</dbReference>
<dbReference type="Gene3D" id="2.180.10.10">
    <property type="entry name" value="RHS repeat-associated core"/>
    <property type="match status" value="3"/>
</dbReference>
<dbReference type="InterPro" id="IPR056823">
    <property type="entry name" value="TEN-like_YD-shell"/>
</dbReference>
<feature type="compositionally biased region" description="Polar residues" evidence="2">
    <location>
        <begin position="1020"/>
        <end position="1037"/>
    </location>
</feature>
<dbReference type="InterPro" id="IPR022385">
    <property type="entry name" value="Rhs_assc_core"/>
</dbReference>
<dbReference type="PANTHER" id="PTHR32305">
    <property type="match status" value="1"/>
</dbReference>
<name>A0ABY3Y3Y3_9NEIS</name>
<feature type="domain" description="DUF6531" evidence="4">
    <location>
        <begin position="128"/>
        <end position="202"/>
    </location>
</feature>
<organism evidence="6 7">
    <name type="scientific">Neisseria macacae ATCC 33926</name>
    <dbReference type="NCBI Taxonomy" id="997348"/>
    <lineage>
        <taxon>Bacteria</taxon>
        <taxon>Pseudomonadati</taxon>
        <taxon>Pseudomonadota</taxon>
        <taxon>Betaproteobacteria</taxon>
        <taxon>Neisseriales</taxon>
        <taxon>Neisseriaceae</taxon>
        <taxon>Neisseria</taxon>
    </lineage>
</organism>
<gene>
    <name evidence="6" type="ORF">MON40_07965</name>
</gene>
<accession>A0ABY3Y3Y3</accession>
<dbReference type="Proteomes" id="UP000829455">
    <property type="component" value="Chromosome"/>
</dbReference>
<feature type="region of interest" description="Disordered" evidence="2">
    <location>
        <begin position="1282"/>
        <end position="1310"/>
    </location>
</feature>
<dbReference type="InterPro" id="IPR031325">
    <property type="entry name" value="RHS_repeat"/>
</dbReference>
<proteinExistence type="predicted"/>
<dbReference type="InterPro" id="IPR050708">
    <property type="entry name" value="T6SS_VgrG/RHS"/>
</dbReference>
<dbReference type="Pfam" id="PF25023">
    <property type="entry name" value="TEN_YD-shell"/>
    <property type="match status" value="2"/>
</dbReference>
<dbReference type="InterPro" id="IPR045351">
    <property type="entry name" value="DUF6531"/>
</dbReference>
<protein>
    <submittedName>
        <fullName evidence="6">DUF6531 domain-containing protein</fullName>
    </submittedName>
</protein>
<dbReference type="RefSeq" id="WP_242925856.1">
    <property type="nucleotide sequence ID" value="NZ_CP094241.1"/>
</dbReference>
<feature type="domain" description="Teneurin-like YD-shell" evidence="5">
    <location>
        <begin position="538"/>
        <end position="658"/>
    </location>
</feature>
<evidence type="ECO:0000256" key="2">
    <source>
        <dbReference type="SAM" id="MobiDB-lite"/>
    </source>
</evidence>
<dbReference type="Pfam" id="PF03527">
    <property type="entry name" value="RHS"/>
    <property type="match status" value="1"/>
</dbReference>
<feature type="domain" description="Teneurin-like YD-shell" evidence="5">
    <location>
        <begin position="809"/>
        <end position="985"/>
    </location>
</feature>
<feature type="region of interest" description="Disordered" evidence="2">
    <location>
        <begin position="992"/>
        <end position="1037"/>
    </location>
</feature>
<sequence>MASFGNTFGILIPKPEAPAMVSQGSANPPEPLTNAAGPVDVIEMVADVASTALSIVAPDSAAADAVDAISELVSLASMIPGQPGPKPPSRKMVSGFSGGMGMGFDGGVVTSGHGHCIPCKVAAATNVGNPVNAVLGIKVLFDDTETDFAFDSPLPLVWQRSYYSDQIGNGWLGQGWSLPFSMRLVRTADGFLYIDEQGREISLPDISDEADKPYSAADEDEDDLYEEEAAPRPASAEEDPYGLDDAYFDPYEQIFFSQISDDLYQIASPDGGARLLFAEVDSGCGIFQLVAQLDRNGRHIRLCYDDNGLPHSIYDGSGRHFQPVFSSIRLHDNDPDFDPAGERDVFVSEDERFYVNRLTSVTFNGKELVRYDYDGYGDLTAVYGRDGKKLRGFAYRNHIMVEHNQPDGLVSRYEYDRYDTDGKVLKSSNNLGEEWTFDYRKDHTVVTDALGRTEVYGFDENRELVYRIDADGQRSDSERDSYGRITVERDPLGRETRYLYDTEGNVIAITAPDGSSTQIDYHETLNLPVAVNDPAGRITAYDYDGRGNLISITDPAGYTTSYGYNARWLPETVTDALGKTRRLHYDTLDQLVCFTDCTGETTRFGYTEYGDLETVTDALGHTTRHHYDAAGNPVRTDYPDGSHETFEYDRLNRLTAHIDGLGAKTAYELAVDGLPLKRTNALGHTFAYAYDKARRLTVLTNENGETYRLNYDQTDNLIQETSWDSKITAYGYDAAGQLVQQTEYGQSNNEGRLKERPETWHIHRFKRNILGQLIEKQSRKVSSRNGQSKDEGISRTRFEYDPITGNLTKARNQYSSVELAYDELDRLIGETTVHNGQSATVGYQYDPLGNRIRTILPDGRHIDYLYYGSGHLHQISLDGEVITDIERDKLHREIQRTQGSISSLYDYDPMGRLKSQRTVWSGTQTPRGKQNPLAGGAVNRRYTYDKAGNLIQSADQRSGVLHYVYDKIGRIQEARNSQTGRSETFAFDPAHNILDIPTSTPSPVGEGWGEGKTTAPISDDPQTQGRLKSPANPNLTAGNRLKEYNGIEYTYDALGNLIYRQLPDGENQYYQYDLENQLVRAEIKKPAGNTEIWTYAYDPFGRRLSKERQDKLAWTSTDPKRTHFVWDGTRLLQEYTYKGCYTYIYTDQDSYEPLAQVFDNNQDEAQYLAYFHNDQIGIPKEMTDIHGNLLWYGEYTAWGRLKKDERIYKNAHQPFRLQNQYFDEETGLHYNFFRYYEPDTGRFINQDPIGLFGGDNLYSFGNQVLDFIDPLGLKIYGHRKNGTFRKKPGPKSKKKSAGKGECIQNKKDGDAREALHKKDLDAQYGADRILSQKHLRNKKGEIVSDPVTGESRKLDFVIKGAGKKGGGLAQEITSKTASKRSQLAKEERIRDAGGVYVRDGKSLVHVDGISEIIRLP</sequence>
<feature type="region of interest" description="Disordered" evidence="2">
    <location>
        <begin position="204"/>
        <end position="239"/>
    </location>
</feature>
<dbReference type="EMBL" id="CP094241">
    <property type="protein sequence ID" value="UNV83966.1"/>
    <property type="molecule type" value="Genomic_DNA"/>
</dbReference>
<keyword evidence="7" id="KW-1185">Reference proteome</keyword>
<evidence type="ECO:0000259" key="5">
    <source>
        <dbReference type="Pfam" id="PF25023"/>
    </source>
</evidence>